<evidence type="ECO:0000313" key="5">
    <source>
        <dbReference type="Proteomes" id="UP001163846"/>
    </source>
</evidence>
<feature type="region of interest" description="Disordered" evidence="2">
    <location>
        <begin position="460"/>
        <end position="524"/>
    </location>
</feature>
<evidence type="ECO:0000256" key="3">
    <source>
        <dbReference type="SAM" id="SignalP"/>
    </source>
</evidence>
<evidence type="ECO:0000256" key="1">
    <source>
        <dbReference type="ARBA" id="ARBA00023172"/>
    </source>
</evidence>
<comment type="caution">
    <text evidence="4">The sequence shown here is derived from an EMBL/GenBank/DDBJ whole genome shotgun (WGS) entry which is preliminary data.</text>
</comment>
<dbReference type="InterPro" id="IPR013762">
    <property type="entry name" value="Integrase-like_cat_sf"/>
</dbReference>
<keyword evidence="3" id="KW-0732">Signal</keyword>
<feature type="compositionally biased region" description="Pro residues" evidence="2">
    <location>
        <begin position="465"/>
        <end position="513"/>
    </location>
</feature>
<keyword evidence="1" id="KW-0233">DNA recombination</keyword>
<keyword evidence="5" id="KW-1185">Reference proteome</keyword>
<reference evidence="4" key="1">
    <citation type="submission" date="2022-08" db="EMBL/GenBank/DDBJ databases">
        <authorList>
            <consortium name="DOE Joint Genome Institute"/>
            <person name="Min B."/>
            <person name="Riley R."/>
            <person name="Sierra-Patev S."/>
            <person name="Naranjo-Ortiz M."/>
            <person name="Looney B."/>
            <person name="Konkel Z."/>
            <person name="Slot J.C."/>
            <person name="Sakamoto Y."/>
            <person name="Steenwyk J.L."/>
            <person name="Rokas A."/>
            <person name="Carro J."/>
            <person name="Camarero S."/>
            <person name="Ferreira P."/>
            <person name="Molpeceres G."/>
            <person name="Ruiz-Duenas F.J."/>
            <person name="Serrano A."/>
            <person name="Henrissat B."/>
            <person name="Drula E."/>
            <person name="Hughes K.W."/>
            <person name="Mata J.L."/>
            <person name="Ishikawa N.K."/>
            <person name="Vargas-Isla R."/>
            <person name="Ushijima S."/>
            <person name="Smith C.A."/>
            <person name="Ahrendt S."/>
            <person name="Andreopoulos W."/>
            <person name="He G."/>
            <person name="Labutti K."/>
            <person name="Lipzen A."/>
            <person name="Ng V."/>
            <person name="Sandor L."/>
            <person name="Barry K."/>
            <person name="Martinez A.T."/>
            <person name="Xiao Y."/>
            <person name="Gibbons J.G."/>
            <person name="Terashima K."/>
            <person name="Hibbett D.S."/>
            <person name="Grigoriev I.V."/>
        </authorList>
    </citation>
    <scope>NUCLEOTIDE SEQUENCE</scope>
    <source>
        <strain evidence="4">TFB9207</strain>
    </source>
</reference>
<dbReference type="Proteomes" id="UP001163846">
    <property type="component" value="Unassembled WGS sequence"/>
</dbReference>
<organism evidence="4 5">
    <name type="scientific">Lentinula raphanica</name>
    <dbReference type="NCBI Taxonomy" id="153919"/>
    <lineage>
        <taxon>Eukaryota</taxon>
        <taxon>Fungi</taxon>
        <taxon>Dikarya</taxon>
        <taxon>Basidiomycota</taxon>
        <taxon>Agaricomycotina</taxon>
        <taxon>Agaricomycetes</taxon>
        <taxon>Agaricomycetidae</taxon>
        <taxon>Agaricales</taxon>
        <taxon>Marasmiineae</taxon>
        <taxon>Omphalotaceae</taxon>
        <taxon>Lentinula</taxon>
    </lineage>
</organism>
<gene>
    <name evidence="4" type="ORF">F5878DRAFT_701677</name>
</gene>
<dbReference type="Gene3D" id="1.10.443.10">
    <property type="entry name" value="Intergrase catalytic core"/>
    <property type="match status" value="1"/>
</dbReference>
<dbReference type="EMBL" id="MU806812">
    <property type="protein sequence ID" value="KAJ3832936.1"/>
    <property type="molecule type" value="Genomic_DNA"/>
</dbReference>
<dbReference type="SUPFAM" id="SSF56349">
    <property type="entry name" value="DNA breaking-rejoining enzymes"/>
    <property type="match status" value="1"/>
</dbReference>
<feature type="signal peptide" evidence="3">
    <location>
        <begin position="1"/>
        <end position="22"/>
    </location>
</feature>
<dbReference type="GO" id="GO:0003677">
    <property type="term" value="F:DNA binding"/>
    <property type="evidence" value="ECO:0007669"/>
    <property type="project" value="InterPro"/>
</dbReference>
<protein>
    <recommendedName>
        <fullName evidence="6">Tyr recombinase domain-containing protein</fullName>
    </recommendedName>
</protein>
<evidence type="ECO:0008006" key="6">
    <source>
        <dbReference type="Google" id="ProtNLM"/>
    </source>
</evidence>
<feature type="chain" id="PRO_5041334677" description="Tyr recombinase domain-containing protein" evidence="3">
    <location>
        <begin position="23"/>
        <end position="636"/>
    </location>
</feature>
<dbReference type="GO" id="GO:0015074">
    <property type="term" value="P:DNA integration"/>
    <property type="evidence" value="ECO:0007669"/>
    <property type="project" value="InterPro"/>
</dbReference>
<name>A0AA38U676_9AGAR</name>
<dbReference type="InterPro" id="IPR011010">
    <property type="entry name" value="DNA_brk_join_enz"/>
</dbReference>
<evidence type="ECO:0000256" key="2">
    <source>
        <dbReference type="SAM" id="MobiDB-lite"/>
    </source>
</evidence>
<evidence type="ECO:0000313" key="4">
    <source>
        <dbReference type="EMBL" id="KAJ3832936.1"/>
    </source>
</evidence>
<sequence length="636" mass="72761">MDFCSIYYILLLTLSPLRLRTSYQTTEDWYKSSSTKKGYAGYVKSGKKWVLEWAANANFDASEDSDNSVDTEGLAHAFDSISKYTPMALRLLTAYKCDHQGLKFSTAEGIRSAFKDYFERVLGCQGEFWKFNFHSLEWEGNPVFETDYKAYYESLKNRENRTSTYTQALPMLPADLKILFDYLDSCGGSEEFTLTQRLYFKAFSSTAFNLWTRNDELIHFMVKDLKLNLVSASGVSYVEFHLIFRKTNKDPNKVQAYRIPHNPQHPEFDCYTHMMTWMKHLQALLQRPLMDSDYVFPGIASTGQLKFGENTSRMGIENLLERIVDASGLMSGRRGKFTTHCFRRGGAQYRFMWADHKWSLKAVKWWGGWSSNKNVGTIMRYLLDELMVYEEGFMDIMMPDRASARHDTFMGTGNTGDALSRDDILSLEYRMMKKFEDIVYQLTPPATPAKERILDSDSLHVILSTPPPPSTPTPMLPPFPTPPPPPFPIPTPPPPPFPTQPQPPSTSTPPPPAHSQQKKPSRIPEVNSLDDVVRYWEEGDTGRGLMTPLKDWRHLFQVKDYKSEAVKLSNICFVYEEFSVYHQGYYNSFNISFPGLRSPVAVESTRSAPISLEHSFAKYTDTLSKGQILALGAIIF</sequence>
<accession>A0AA38U676</accession>
<dbReference type="AlphaFoldDB" id="A0AA38U676"/>
<proteinExistence type="predicted"/>
<dbReference type="GO" id="GO:0006310">
    <property type="term" value="P:DNA recombination"/>
    <property type="evidence" value="ECO:0007669"/>
    <property type="project" value="UniProtKB-KW"/>
</dbReference>